<dbReference type="OMA" id="EMFEAIW"/>
<evidence type="ECO:0000256" key="1">
    <source>
        <dbReference type="SAM" id="MobiDB-lite"/>
    </source>
</evidence>
<gene>
    <name evidence="3" type="ORF">CC1G_08500</name>
</gene>
<comment type="caution">
    <text evidence="3">The sequence shown here is derived from an EMBL/GenBank/DDBJ whole genome shotgun (WGS) entry which is preliminary data.</text>
</comment>
<accession>A8ND06</accession>
<evidence type="ECO:0000313" key="4">
    <source>
        <dbReference type="Proteomes" id="UP000001861"/>
    </source>
</evidence>
<proteinExistence type="predicted"/>
<dbReference type="RefSeq" id="XP_001832672.1">
    <property type="nucleotide sequence ID" value="XM_001832620.1"/>
</dbReference>
<feature type="compositionally biased region" description="Basic residues" evidence="1">
    <location>
        <begin position="110"/>
        <end position="119"/>
    </location>
</feature>
<sequence length="410" mass="46466">MNAGNMLYASPQQRYSPWSFEFEGLNYASPWPWQMYWFYQQQQQANYCHPSYQVQPTYRPLQTIPLPPTSDTSDSEGEPHTTARITPATPERDRTSTTTQDISRRDNSRPKKKNAKKKPQLAPLTLSPASPAKSEVTRLTEMDSPSPKSMVPMIPGLSYSEQCSLLRNASLSSSVGSPGRRGREFARPSHWREDYVPPSSPWIKKRFLQLRSIVKASDEILPTTLLARSQPITLNPLLQYHCPLLSTSLLSPSHTSYAYFFDLRQDALSDSSIHLPASNGPVNALHHLQLATTPPTHHLTLMHPLLPWTLTVRSSHPNGVLVSDVLRCMYDELMKPISREDWWNAEMEAEDREAVEDAYRRRCKTDVKLLMEGVKRVDWLGDSVGFIGLAPVKVNGMWEIKTVPVLDSDV</sequence>
<dbReference type="OrthoDB" id="3265169at2759"/>
<feature type="domain" description="DUF6699" evidence="2">
    <location>
        <begin position="261"/>
        <end position="391"/>
    </location>
</feature>
<dbReference type="STRING" id="240176.A8ND06"/>
<dbReference type="VEuPathDB" id="FungiDB:CC1G_08500"/>
<dbReference type="InterPro" id="IPR046522">
    <property type="entry name" value="DUF6699"/>
</dbReference>
<dbReference type="Proteomes" id="UP000001861">
    <property type="component" value="Unassembled WGS sequence"/>
</dbReference>
<dbReference type="InParanoid" id="A8ND06"/>
<name>A8ND06_COPC7</name>
<dbReference type="Pfam" id="PF20415">
    <property type="entry name" value="DUF6699"/>
    <property type="match status" value="1"/>
</dbReference>
<dbReference type="EMBL" id="AACS02000009">
    <property type="protein sequence ID" value="EAU89092.1"/>
    <property type="molecule type" value="Genomic_DNA"/>
</dbReference>
<keyword evidence="4" id="KW-1185">Reference proteome</keyword>
<dbReference type="eggNOG" id="ENOG502SUSM">
    <property type="taxonomic scope" value="Eukaryota"/>
</dbReference>
<feature type="region of interest" description="Disordered" evidence="1">
    <location>
        <begin position="60"/>
        <end position="151"/>
    </location>
</feature>
<reference evidence="3 4" key="1">
    <citation type="journal article" date="2010" name="Proc. Natl. Acad. Sci. U.S.A.">
        <title>Insights into evolution of multicellular fungi from the assembled chromosomes of the mushroom Coprinopsis cinerea (Coprinus cinereus).</title>
        <authorList>
            <person name="Stajich J.E."/>
            <person name="Wilke S.K."/>
            <person name="Ahren D."/>
            <person name="Au C.H."/>
            <person name="Birren B.W."/>
            <person name="Borodovsky M."/>
            <person name="Burns C."/>
            <person name="Canback B."/>
            <person name="Casselton L.A."/>
            <person name="Cheng C.K."/>
            <person name="Deng J."/>
            <person name="Dietrich F.S."/>
            <person name="Fargo D.C."/>
            <person name="Farman M.L."/>
            <person name="Gathman A.C."/>
            <person name="Goldberg J."/>
            <person name="Guigo R."/>
            <person name="Hoegger P.J."/>
            <person name="Hooker J.B."/>
            <person name="Huggins A."/>
            <person name="James T.Y."/>
            <person name="Kamada T."/>
            <person name="Kilaru S."/>
            <person name="Kodira C."/>
            <person name="Kues U."/>
            <person name="Kupfer D."/>
            <person name="Kwan H.S."/>
            <person name="Lomsadze A."/>
            <person name="Li W."/>
            <person name="Lilly W.W."/>
            <person name="Ma L.J."/>
            <person name="Mackey A.J."/>
            <person name="Manning G."/>
            <person name="Martin F."/>
            <person name="Muraguchi H."/>
            <person name="Natvig D.O."/>
            <person name="Palmerini H."/>
            <person name="Ramesh M.A."/>
            <person name="Rehmeyer C.J."/>
            <person name="Roe B.A."/>
            <person name="Shenoy N."/>
            <person name="Stanke M."/>
            <person name="Ter-Hovhannisyan V."/>
            <person name="Tunlid A."/>
            <person name="Velagapudi R."/>
            <person name="Vision T.J."/>
            <person name="Zeng Q."/>
            <person name="Zolan M.E."/>
            <person name="Pukkila P.J."/>
        </authorList>
    </citation>
    <scope>NUCLEOTIDE SEQUENCE [LARGE SCALE GENOMIC DNA]</scope>
    <source>
        <strain evidence="4">Okayama-7 / 130 / ATCC MYA-4618 / FGSC 9003</strain>
    </source>
</reference>
<evidence type="ECO:0000313" key="3">
    <source>
        <dbReference type="EMBL" id="EAU89092.1"/>
    </source>
</evidence>
<organism evidence="3 4">
    <name type="scientific">Coprinopsis cinerea (strain Okayama-7 / 130 / ATCC MYA-4618 / FGSC 9003)</name>
    <name type="common">Inky cap fungus</name>
    <name type="synonym">Hormographiella aspergillata</name>
    <dbReference type="NCBI Taxonomy" id="240176"/>
    <lineage>
        <taxon>Eukaryota</taxon>
        <taxon>Fungi</taxon>
        <taxon>Dikarya</taxon>
        <taxon>Basidiomycota</taxon>
        <taxon>Agaricomycotina</taxon>
        <taxon>Agaricomycetes</taxon>
        <taxon>Agaricomycetidae</taxon>
        <taxon>Agaricales</taxon>
        <taxon>Agaricineae</taxon>
        <taxon>Psathyrellaceae</taxon>
        <taxon>Coprinopsis</taxon>
    </lineage>
</organism>
<evidence type="ECO:0000259" key="2">
    <source>
        <dbReference type="Pfam" id="PF20415"/>
    </source>
</evidence>
<protein>
    <recommendedName>
        <fullName evidence="2">DUF6699 domain-containing protein</fullName>
    </recommendedName>
</protein>
<dbReference type="AlphaFoldDB" id="A8ND06"/>
<dbReference type="KEGG" id="cci:CC1G_08500"/>
<dbReference type="GeneID" id="6009160"/>